<dbReference type="SUPFAM" id="SSF159865">
    <property type="entry name" value="XkdW-like"/>
    <property type="match status" value="1"/>
</dbReference>
<evidence type="ECO:0000313" key="2">
    <source>
        <dbReference type="EMBL" id="MEI5909448.1"/>
    </source>
</evidence>
<proteinExistence type="predicted"/>
<dbReference type="Pfam" id="PF09636">
    <property type="entry name" value="XkdW"/>
    <property type="match status" value="1"/>
</dbReference>
<dbReference type="Proteomes" id="UP001312865">
    <property type="component" value="Unassembled WGS sequence"/>
</dbReference>
<dbReference type="Gene3D" id="3.30.56.60">
    <property type="entry name" value="XkdW-like"/>
    <property type="match status" value="1"/>
</dbReference>
<evidence type="ECO:0000313" key="3">
    <source>
        <dbReference type="Proteomes" id="UP001312865"/>
    </source>
</evidence>
<protein>
    <submittedName>
        <fullName evidence="2">XkdW family protein</fullName>
    </submittedName>
</protein>
<dbReference type="RefSeq" id="WP_336588892.1">
    <property type="nucleotide sequence ID" value="NZ_JBBAXC010000026.1"/>
</dbReference>
<dbReference type="EMBL" id="JBBAXC010000026">
    <property type="protein sequence ID" value="MEI5909448.1"/>
    <property type="molecule type" value="Genomic_DNA"/>
</dbReference>
<dbReference type="InterPro" id="IPR035950">
    <property type="entry name" value="XkdW-like_sf"/>
</dbReference>
<sequence>MNIAHVLMYMFPGTDTPKDWQVSQVDGEQFISAWFLENPQPSTEEIIREYEEMLKVPPEPEPPTIEERLEALEAFIMELKNA</sequence>
<name>A0ABU8HK25_9BACI</name>
<feature type="domain" description="Bacteriophage SP-beta YorD" evidence="1">
    <location>
        <begin position="3"/>
        <end position="55"/>
    </location>
</feature>
<gene>
    <name evidence="2" type="ORF">WAK64_20680</name>
</gene>
<dbReference type="InterPro" id="IPR019094">
    <property type="entry name" value="Phage_SP-beta_YorD"/>
</dbReference>
<keyword evidence="3" id="KW-1185">Reference proteome</keyword>
<evidence type="ECO:0000259" key="1">
    <source>
        <dbReference type="Pfam" id="PF09636"/>
    </source>
</evidence>
<accession>A0ABU8HK25</accession>
<organism evidence="2 3">
    <name type="scientific">Bacillus spongiae</name>
    <dbReference type="NCBI Taxonomy" id="2683610"/>
    <lineage>
        <taxon>Bacteria</taxon>
        <taxon>Bacillati</taxon>
        <taxon>Bacillota</taxon>
        <taxon>Bacilli</taxon>
        <taxon>Bacillales</taxon>
        <taxon>Bacillaceae</taxon>
        <taxon>Bacillus</taxon>
    </lineage>
</organism>
<reference evidence="2 3" key="1">
    <citation type="journal article" date="2018" name="J. Microbiol.">
        <title>Bacillus spongiae sp. nov., isolated from sponge of Jeju Island.</title>
        <authorList>
            <person name="Lee G.E."/>
            <person name="Im W.T."/>
            <person name="Park J.S."/>
        </authorList>
    </citation>
    <scope>NUCLEOTIDE SEQUENCE [LARGE SCALE GENOMIC DNA]</scope>
    <source>
        <strain evidence="2 3">135PIL107-10</strain>
    </source>
</reference>
<comment type="caution">
    <text evidence="2">The sequence shown here is derived from an EMBL/GenBank/DDBJ whole genome shotgun (WGS) entry which is preliminary data.</text>
</comment>